<keyword evidence="2" id="KW-0472">Membrane</keyword>
<sequence length="433" mass="49845">MYYFQQPNLQQRTVYYPVRTNCQNKCAIQNRYRWNYRPIGECNKCCEDTVSEFLIERIIVSWKPLDQDLDICNLYQYKYIIQIWVIIESIILFYFYSIIEDLAAVFMLLFVNRLGLSRPLVQNVLRPVVPSPIPYPHITRLPFTFTTRNATTLTSTLPTPPPETSEPTTEHTVGETTTELPTPPPESPQPPTTRYLRPEKKPVVTKTSEFTDNFYAFFTCFILLKFECIKMYFKEFLNPCPAGRTLTNEFAIPISCNYLNKPNGGCPEEYWCHIGASFSTTACCRKSETIDNRCEQRRDTGEGDELIARWHFDKQAGQCKRSTIVDNTNPCKFNQPARDKNGSRIICGPNNDSMCPKNFYCHIGESPEYTACCESSGFLFFFSNFHFISIICKMQFNHQNIFPHSSVSTGINGNPKVPNPVNTSREGELLSLS</sequence>
<organism evidence="4 5">
    <name type="scientific">Heterorhabditis bacteriophora</name>
    <name type="common">Entomopathogenic nematode worm</name>
    <dbReference type="NCBI Taxonomy" id="37862"/>
    <lineage>
        <taxon>Eukaryota</taxon>
        <taxon>Metazoa</taxon>
        <taxon>Ecdysozoa</taxon>
        <taxon>Nematoda</taxon>
        <taxon>Chromadorea</taxon>
        <taxon>Rhabditida</taxon>
        <taxon>Rhabditina</taxon>
        <taxon>Rhabditomorpha</taxon>
        <taxon>Strongyloidea</taxon>
        <taxon>Heterorhabditidae</taxon>
        <taxon>Heterorhabditis</taxon>
    </lineage>
</organism>
<evidence type="ECO:0000256" key="2">
    <source>
        <dbReference type="SAM" id="Phobius"/>
    </source>
</evidence>
<evidence type="ECO:0000259" key="3">
    <source>
        <dbReference type="Pfam" id="PF00014"/>
    </source>
</evidence>
<reference evidence="5" key="1">
    <citation type="submission" date="2016-11" db="UniProtKB">
        <authorList>
            <consortium name="WormBaseParasite"/>
        </authorList>
    </citation>
    <scope>IDENTIFICATION</scope>
</reference>
<feature type="compositionally biased region" description="Pro residues" evidence="1">
    <location>
        <begin position="181"/>
        <end position="191"/>
    </location>
</feature>
<dbReference type="Pfam" id="PF00014">
    <property type="entry name" value="Kunitz_BPTI"/>
    <property type="match status" value="1"/>
</dbReference>
<feature type="domain" description="BPTI/Kunitz inhibitor" evidence="3">
    <location>
        <begin position="293"/>
        <end position="321"/>
    </location>
</feature>
<dbReference type="AlphaFoldDB" id="A0A1I7WPW6"/>
<dbReference type="PANTHER" id="PTHR46339:SF2">
    <property type="entry name" value="BPTI_KUNITZ INHIBITOR DOMAIN-CONTAINING PROTEIN"/>
    <property type="match status" value="1"/>
</dbReference>
<evidence type="ECO:0000313" key="5">
    <source>
        <dbReference type="WBParaSite" id="Hba_07190"/>
    </source>
</evidence>
<dbReference type="Pfam" id="PF14625">
    <property type="entry name" value="Lustrin_cystein"/>
    <property type="match status" value="2"/>
</dbReference>
<proteinExistence type="predicted"/>
<name>A0A1I7WPW6_HETBA</name>
<keyword evidence="2" id="KW-1133">Transmembrane helix</keyword>
<dbReference type="InterPro" id="IPR053014">
    <property type="entry name" value="Cuticle_assoc_divergent"/>
</dbReference>
<dbReference type="InterPro" id="IPR002223">
    <property type="entry name" value="Kunitz_BPTI"/>
</dbReference>
<dbReference type="WBParaSite" id="Hba_07190">
    <property type="protein sequence ID" value="Hba_07190"/>
    <property type="gene ID" value="Hba_07190"/>
</dbReference>
<feature type="transmembrane region" description="Helical" evidence="2">
    <location>
        <begin position="83"/>
        <end position="111"/>
    </location>
</feature>
<dbReference type="InterPro" id="IPR036880">
    <property type="entry name" value="Kunitz_BPTI_sf"/>
</dbReference>
<dbReference type="InterPro" id="IPR028150">
    <property type="entry name" value="Lustrin_cystein"/>
</dbReference>
<evidence type="ECO:0000313" key="4">
    <source>
        <dbReference type="Proteomes" id="UP000095283"/>
    </source>
</evidence>
<protein>
    <submittedName>
        <fullName evidence="5">BPTI/Kunitz inhibitor domain-containing protein</fullName>
    </submittedName>
</protein>
<evidence type="ECO:0000256" key="1">
    <source>
        <dbReference type="SAM" id="MobiDB-lite"/>
    </source>
</evidence>
<dbReference type="Proteomes" id="UP000095283">
    <property type="component" value="Unplaced"/>
</dbReference>
<dbReference type="SUPFAM" id="SSF57362">
    <property type="entry name" value="BPTI-like"/>
    <property type="match status" value="1"/>
</dbReference>
<feature type="region of interest" description="Disordered" evidence="1">
    <location>
        <begin position="153"/>
        <end position="199"/>
    </location>
</feature>
<keyword evidence="4" id="KW-1185">Reference proteome</keyword>
<feature type="region of interest" description="Disordered" evidence="1">
    <location>
        <begin position="412"/>
        <end position="433"/>
    </location>
</feature>
<dbReference type="GO" id="GO:0004867">
    <property type="term" value="F:serine-type endopeptidase inhibitor activity"/>
    <property type="evidence" value="ECO:0007669"/>
    <property type="project" value="InterPro"/>
</dbReference>
<accession>A0A1I7WPW6</accession>
<keyword evidence="2" id="KW-0812">Transmembrane</keyword>
<dbReference type="PANTHER" id="PTHR46339">
    <property type="entry name" value="PROTEIN CBG15282-RELATED"/>
    <property type="match status" value="1"/>
</dbReference>